<proteinExistence type="predicted"/>
<evidence type="ECO:0008006" key="3">
    <source>
        <dbReference type="Google" id="ProtNLM"/>
    </source>
</evidence>
<reference evidence="2" key="1">
    <citation type="journal article" date="2020" name="Nature">
        <title>Giant virus diversity and host interactions through global metagenomics.</title>
        <authorList>
            <person name="Schulz F."/>
            <person name="Roux S."/>
            <person name="Paez-Espino D."/>
            <person name="Jungbluth S."/>
            <person name="Walsh D.A."/>
            <person name="Denef V.J."/>
            <person name="McMahon K.D."/>
            <person name="Konstantinidis K.T."/>
            <person name="Eloe-Fadrosh E.A."/>
            <person name="Kyrpides N.C."/>
            <person name="Woyke T."/>
        </authorList>
    </citation>
    <scope>NUCLEOTIDE SEQUENCE</scope>
    <source>
        <strain evidence="2">GVMAG-M-3300001351-8</strain>
    </source>
</reference>
<protein>
    <recommendedName>
        <fullName evidence="3">SAP domain-containing protein</fullName>
    </recommendedName>
</protein>
<sequence length="305" mass="34351">MPTSIKVKSKTTSKLALSQPKVPVQGTKDEVQGTKDEVQGTKDEVQGTKDEVQGTKDQGSNDQDIINELLDTTPTLDQKISEPFSVPKSLFTGFTEVLRQQQLLFAKNVADKFNIDYNDLVEKCFSDQPLIEITEPAPKKAKKAKKDTITDYTQAQTLKDLQCFKSADLKAILEENDIATTGTKLILMARVWGIQHPEDAPVESKKKRGRPSKPKSPNTVTNSKEDTEECELDPEKMPDFFVDSENAVQPSKTSDTTTYKLLKKKYIFLEGEDEMEFKGFIEEDENISWTEDIPDDLLKMLGMEE</sequence>
<dbReference type="EMBL" id="MN738868">
    <property type="protein sequence ID" value="QHT29061.1"/>
    <property type="molecule type" value="Genomic_DNA"/>
</dbReference>
<feature type="region of interest" description="Disordered" evidence="1">
    <location>
        <begin position="199"/>
        <end position="232"/>
    </location>
</feature>
<name>A0A6C0EK73_9ZZZZ</name>
<feature type="compositionally biased region" description="Basic and acidic residues" evidence="1">
    <location>
        <begin position="27"/>
        <end position="54"/>
    </location>
</feature>
<organism evidence="2">
    <name type="scientific">viral metagenome</name>
    <dbReference type="NCBI Taxonomy" id="1070528"/>
    <lineage>
        <taxon>unclassified sequences</taxon>
        <taxon>metagenomes</taxon>
        <taxon>organismal metagenomes</taxon>
    </lineage>
</organism>
<evidence type="ECO:0000313" key="2">
    <source>
        <dbReference type="EMBL" id="QHT29061.1"/>
    </source>
</evidence>
<feature type="compositionally biased region" description="Low complexity" evidence="1">
    <location>
        <begin position="1"/>
        <end position="14"/>
    </location>
</feature>
<evidence type="ECO:0000256" key="1">
    <source>
        <dbReference type="SAM" id="MobiDB-lite"/>
    </source>
</evidence>
<dbReference type="AlphaFoldDB" id="A0A6C0EK73"/>
<accession>A0A6C0EK73</accession>
<feature type="region of interest" description="Disordered" evidence="1">
    <location>
        <begin position="1"/>
        <end position="62"/>
    </location>
</feature>